<dbReference type="EMBL" id="JAUYZG010000003">
    <property type="protein sequence ID" value="KAK2910818.1"/>
    <property type="molecule type" value="Genomic_DNA"/>
</dbReference>
<keyword evidence="3" id="KW-1185">Reference proteome</keyword>
<sequence length="84" mass="9345">MATPTATPTHPRSDYGQLSSSNSKPAWRELKFLKPLRIYSSTASRTPVKTRSWSASQLEATRLESHAHAPCSRMKGRGGKSMER</sequence>
<evidence type="ECO:0000256" key="1">
    <source>
        <dbReference type="SAM" id="MobiDB-lite"/>
    </source>
</evidence>
<dbReference type="AlphaFoldDB" id="A0AA88U455"/>
<gene>
    <name evidence="2" type="ORF">Q8A67_002951</name>
</gene>
<reference evidence="2" key="1">
    <citation type="submission" date="2023-08" db="EMBL/GenBank/DDBJ databases">
        <title>Chromosome-level Genome Assembly of mud carp (Cirrhinus molitorella).</title>
        <authorList>
            <person name="Liu H."/>
        </authorList>
    </citation>
    <scope>NUCLEOTIDE SEQUENCE</scope>
    <source>
        <strain evidence="2">Prfri</strain>
        <tissue evidence="2">Muscle</tissue>
    </source>
</reference>
<comment type="caution">
    <text evidence="2">The sequence shown here is derived from an EMBL/GenBank/DDBJ whole genome shotgun (WGS) entry which is preliminary data.</text>
</comment>
<protein>
    <submittedName>
        <fullName evidence="2">Uncharacterized protein</fullName>
    </submittedName>
</protein>
<feature type="region of interest" description="Disordered" evidence="1">
    <location>
        <begin position="61"/>
        <end position="84"/>
    </location>
</feature>
<dbReference type="Proteomes" id="UP001187343">
    <property type="component" value="Unassembled WGS sequence"/>
</dbReference>
<proteinExistence type="predicted"/>
<name>A0AA88U455_9TELE</name>
<evidence type="ECO:0000313" key="3">
    <source>
        <dbReference type="Proteomes" id="UP001187343"/>
    </source>
</evidence>
<evidence type="ECO:0000313" key="2">
    <source>
        <dbReference type="EMBL" id="KAK2910818.1"/>
    </source>
</evidence>
<organism evidence="2 3">
    <name type="scientific">Cirrhinus molitorella</name>
    <name type="common">mud carp</name>
    <dbReference type="NCBI Taxonomy" id="172907"/>
    <lineage>
        <taxon>Eukaryota</taxon>
        <taxon>Metazoa</taxon>
        <taxon>Chordata</taxon>
        <taxon>Craniata</taxon>
        <taxon>Vertebrata</taxon>
        <taxon>Euteleostomi</taxon>
        <taxon>Actinopterygii</taxon>
        <taxon>Neopterygii</taxon>
        <taxon>Teleostei</taxon>
        <taxon>Ostariophysi</taxon>
        <taxon>Cypriniformes</taxon>
        <taxon>Cyprinidae</taxon>
        <taxon>Labeoninae</taxon>
        <taxon>Labeonini</taxon>
        <taxon>Cirrhinus</taxon>
    </lineage>
</organism>
<accession>A0AA88U455</accession>
<feature type="region of interest" description="Disordered" evidence="1">
    <location>
        <begin position="1"/>
        <end position="22"/>
    </location>
</feature>